<name>T0YUT1_9ZZZZ</name>
<dbReference type="EMBL" id="AUZX01013093">
    <property type="protein sequence ID" value="EQD36768.1"/>
    <property type="molecule type" value="Genomic_DNA"/>
</dbReference>
<proteinExistence type="predicted"/>
<feature type="non-terminal residue" evidence="2">
    <location>
        <position position="176"/>
    </location>
</feature>
<feature type="region of interest" description="Disordered" evidence="1">
    <location>
        <begin position="1"/>
        <end position="31"/>
    </location>
</feature>
<accession>T0YUT1</accession>
<organism evidence="2">
    <name type="scientific">mine drainage metagenome</name>
    <dbReference type="NCBI Taxonomy" id="410659"/>
    <lineage>
        <taxon>unclassified sequences</taxon>
        <taxon>metagenomes</taxon>
        <taxon>ecological metagenomes</taxon>
    </lineage>
</organism>
<sequence>MNLLRSQLLSSRSSSPSAFKRTKDPGSGLLGPHAIEVRPRHLVVGDGVCRSFAVVGYPREVGLGWLAPLLEHPGRLDVALHVDPMPNQVAADRLRRQLARLESARRIDAAKGRLADPGLDVAALDARDLSARLARGEGKLFRLGLYLTVHAADLDALDAECARVRALVSSLLLDRR</sequence>
<evidence type="ECO:0000313" key="2">
    <source>
        <dbReference type="EMBL" id="EQD36768.1"/>
    </source>
</evidence>
<evidence type="ECO:0000256" key="1">
    <source>
        <dbReference type="SAM" id="MobiDB-lite"/>
    </source>
</evidence>
<feature type="compositionally biased region" description="Low complexity" evidence="1">
    <location>
        <begin position="1"/>
        <end position="17"/>
    </location>
</feature>
<gene>
    <name evidence="2" type="ORF">B1A_17787</name>
</gene>
<reference evidence="2" key="1">
    <citation type="submission" date="2013-08" db="EMBL/GenBank/DDBJ databases">
        <authorList>
            <person name="Mendez C."/>
            <person name="Richter M."/>
            <person name="Ferrer M."/>
            <person name="Sanchez J."/>
        </authorList>
    </citation>
    <scope>NUCLEOTIDE SEQUENCE</scope>
</reference>
<reference evidence="2" key="2">
    <citation type="journal article" date="2014" name="ISME J.">
        <title>Microbial stratification in low pH oxic and suboxic macroscopic growths along an acid mine drainage.</title>
        <authorList>
            <person name="Mendez-Garcia C."/>
            <person name="Mesa V."/>
            <person name="Sprenger R.R."/>
            <person name="Richter M."/>
            <person name="Diez M.S."/>
            <person name="Solano J."/>
            <person name="Bargiela R."/>
            <person name="Golyshina O.V."/>
            <person name="Manteca A."/>
            <person name="Ramos J.L."/>
            <person name="Gallego J.R."/>
            <person name="Llorente I."/>
            <person name="Martins Dos Santos V.A."/>
            <person name="Jensen O.N."/>
            <person name="Pelaez A.I."/>
            <person name="Sanchez J."/>
            <person name="Ferrer M."/>
        </authorList>
    </citation>
    <scope>NUCLEOTIDE SEQUENCE</scope>
</reference>
<protein>
    <submittedName>
        <fullName evidence="2">Type IV secretory pathway VirB4 protein-like protein</fullName>
    </submittedName>
</protein>
<dbReference type="AlphaFoldDB" id="T0YUT1"/>
<comment type="caution">
    <text evidence="2">The sequence shown here is derived from an EMBL/GenBank/DDBJ whole genome shotgun (WGS) entry which is preliminary data.</text>
</comment>